<sequence length="406" mass="45021">MDEEEPESGFGAAFAAPSIVTLTPFSPSVSPSPRRLSSHFIRPNRPVRAARQLAWVSLQGRLVGAEEASSARTIGGGLSPAEAVSWELFSPIHRILVVAVVAVAAANSKKNKQICQLRKSVQLRDQVLLSMQQKLDNLCEQVNYIKDQPGTWADISFPKNVEFLFNEPFGSEKAKSVGCGCQLCDQHQTPFKNDPTLNTLAIEQDIYNLKKECEEKDATIKELSTFLHSSEVSGSKRITELEDIVRRKNMRITKLKKDMLVLEQKVVQLTRLRRPSSALSSDMTKLPLMADNLVYDMDSTTGSSSSDSDCPNRKRSQASVVKSQENYVPNSDVPKGSGSLVKPTDRKQKSRPVSPLKEISINQKSDSVSSLRPMQPLSATGDLKNRRRAQTGSRAVPPQKRWVYIK</sequence>
<evidence type="ECO:0000313" key="3">
    <source>
        <dbReference type="EMBL" id="THG17626.1"/>
    </source>
</evidence>
<gene>
    <name evidence="3" type="ORF">TEA_014735</name>
</gene>
<protein>
    <submittedName>
        <fullName evidence="3">Uncharacterized protein</fullName>
    </submittedName>
</protein>
<feature type="region of interest" description="Disordered" evidence="2">
    <location>
        <begin position="299"/>
        <end position="400"/>
    </location>
</feature>
<feature type="compositionally biased region" description="Polar residues" evidence="2">
    <location>
        <begin position="317"/>
        <end position="329"/>
    </location>
</feature>
<reference evidence="3 4" key="1">
    <citation type="journal article" date="2018" name="Proc. Natl. Acad. Sci. U.S.A.">
        <title>Draft genome sequence of Camellia sinensis var. sinensis provides insights into the evolution of the tea genome and tea quality.</title>
        <authorList>
            <person name="Wei C."/>
            <person name="Yang H."/>
            <person name="Wang S."/>
            <person name="Zhao J."/>
            <person name="Liu C."/>
            <person name="Gao L."/>
            <person name="Xia E."/>
            <person name="Lu Y."/>
            <person name="Tai Y."/>
            <person name="She G."/>
            <person name="Sun J."/>
            <person name="Cao H."/>
            <person name="Tong W."/>
            <person name="Gao Q."/>
            <person name="Li Y."/>
            <person name="Deng W."/>
            <person name="Jiang X."/>
            <person name="Wang W."/>
            <person name="Chen Q."/>
            <person name="Zhang S."/>
            <person name="Li H."/>
            <person name="Wu J."/>
            <person name="Wang P."/>
            <person name="Li P."/>
            <person name="Shi C."/>
            <person name="Zheng F."/>
            <person name="Jian J."/>
            <person name="Huang B."/>
            <person name="Shan D."/>
            <person name="Shi M."/>
            <person name="Fang C."/>
            <person name="Yue Y."/>
            <person name="Li F."/>
            <person name="Li D."/>
            <person name="Wei S."/>
            <person name="Han B."/>
            <person name="Jiang C."/>
            <person name="Yin Y."/>
            <person name="Xia T."/>
            <person name="Zhang Z."/>
            <person name="Bennetzen J.L."/>
            <person name="Zhao S."/>
            <person name="Wan X."/>
        </authorList>
    </citation>
    <scope>NUCLEOTIDE SEQUENCE [LARGE SCALE GENOMIC DNA]</scope>
    <source>
        <strain evidence="4">cv. Shuchazao</strain>
        <tissue evidence="3">Leaf</tissue>
    </source>
</reference>
<feature type="coiled-coil region" evidence="1">
    <location>
        <begin position="238"/>
        <end position="272"/>
    </location>
</feature>
<dbReference type="Proteomes" id="UP000306102">
    <property type="component" value="Unassembled WGS sequence"/>
</dbReference>
<dbReference type="AlphaFoldDB" id="A0A4S4ENG9"/>
<keyword evidence="1" id="KW-0175">Coiled coil</keyword>
<accession>A0A4S4ENG9</accession>
<feature type="compositionally biased region" description="Polar residues" evidence="2">
    <location>
        <begin position="360"/>
        <end position="372"/>
    </location>
</feature>
<evidence type="ECO:0000256" key="2">
    <source>
        <dbReference type="SAM" id="MobiDB-lite"/>
    </source>
</evidence>
<feature type="compositionally biased region" description="Low complexity" evidence="2">
    <location>
        <begin position="299"/>
        <end position="309"/>
    </location>
</feature>
<comment type="caution">
    <text evidence="3">The sequence shown here is derived from an EMBL/GenBank/DDBJ whole genome shotgun (WGS) entry which is preliminary data.</text>
</comment>
<name>A0A4S4ENG9_CAMSN</name>
<evidence type="ECO:0000313" key="4">
    <source>
        <dbReference type="Proteomes" id="UP000306102"/>
    </source>
</evidence>
<proteinExistence type="predicted"/>
<dbReference type="STRING" id="542762.A0A4S4ENG9"/>
<keyword evidence="4" id="KW-1185">Reference proteome</keyword>
<organism evidence="3 4">
    <name type="scientific">Camellia sinensis var. sinensis</name>
    <name type="common">China tea</name>
    <dbReference type="NCBI Taxonomy" id="542762"/>
    <lineage>
        <taxon>Eukaryota</taxon>
        <taxon>Viridiplantae</taxon>
        <taxon>Streptophyta</taxon>
        <taxon>Embryophyta</taxon>
        <taxon>Tracheophyta</taxon>
        <taxon>Spermatophyta</taxon>
        <taxon>Magnoliopsida</taxon>
        <taxon>eudicotyledons</taxon>
        <taxon>Gunneridae</taxon>
        <taxon>Pentapetalae</taxon>
        <taxon>asterids</taxon>
        <taxon>Ericales</taxon>
        <taxon>Theaceae</taxon>
        <taxon>Camellia</taxon>
    </lineage>
</organism>
<dbReference type="PANTHER" id="PTHR35507:SF1">
    <property type="entry name" value="TMF_TATA_BD DOMAIN-CONTAINING PROTEIN"/>
    <property type="match status" value="1"/>
</dbReference>
<dbReference type="EMBL" id="SDRB02003467">
    <property type="protein sequence ID" value="THG17626.1"/>
    <property type="molecule type" value="Genomic_DNA"/>
</dbReference>
<evidence type="ECO:0000256" key="1">
    <source>
        <dbReference type="SAM" id="Coils"/>
    </source>
</evidence>
<dbReference type="PANTHER" id="PTHR35507">
    <property type="entry name" value="OS09G0488600 PROTEIN"/>
    <property type="match status" value="1"/>
</dbReference>